<feature type="signal peptide" evidence="6">
    <location>
        <begin position="1"/>
        <end position="31"/>
    </location>
</feature>
<comment type="similarity">
    <text evidence="1">Belongs to the peptidase S28 family.</text>
</comment>
<accession>A0A1I7XBE3</accession>
<evidence type="ECO:0000256" key="2">
    <source>
        <dbReference type="ARBA" id="ARBA00022670"/>
    </source>
</evidence>
<evidence type="ECO:0000256" key="3">
    <source>
        <dbReference type="ARBA" id="ARBA00022729"/>
    </source>
</evidence>
<keyword evidence="3 6" id="KW-0732">Signal</keyword>
<reference evidence="8" key="1">
    <citation type="submission" date="2016-11" db="UniProtKB">
        <authorList>
            <consortium name="WormBaseParasite"/>
        </authorList>
    </citation>
    <scope>IDENTIFICATION</scope>
</reference>
<protein>
    <submittedName>
        <fullName evidence="8">Lysosomal Pro-X carboxypeptidase</fullName>
    </submittedName>
</protein>
<name>A0A1I7XBE3_HETBA</name>
<evidence type="ECO:0000256" key="4">
    <source>
        <dbReference type="ARBA" id="ARBA00022801"/>
    </source>
</evidence>
<feature type="chain" id="PRO_5009311146" evidence="6">
    <location>
        <begin position="32"/>
        <end position="495"/>
    </location>
</feature>
<keyword evidence="7" id="KW-1185">Reference proteome</keyword>
<dbReference type="PANTHER" id="PTHR11010:SF38">
    <property type="entry name" value="LYSOSOMAL PRO-X CARBOXYPEPTIDASE"/>
    <property type="match status" value="1"/>
</dbReference>
<evidence type="ECO:0000313" key="8">
    <source>
        <dbReference type="WBParaSite" id="Hba_14764"/>
    </source>
</evidence>
<dbReference type="InterPro" id="IPR008758">
    <property type="entry name" value="Peptidase_S28"/>
</dbReference>
<organism evidence="7 8">
    <name type="scientific">Heterorhabditis bacteriophora</name>
    <name type="common">Entomopathogenic nematode worm</name>
    <dbReference type="NCBI Taxonomy" id="37862"/>
    <lineage>
        <taxon>Eukaryota</taxon>
        <taxon>Metazoa</taxon>
        <taxon>Ecdysozoa</taxon>
        <taxon>Nematoda</taxon>
        <taxon>Chromadorea</taxon>
        <taxon>Rhabditida</taxon>
        <taxon>Rhabditina</taxon>
        <taxon>Rhabditomorpha</taxon>
        <taxon>Strongyloidea</taxon>
        <taxon>Heterorhabditidae</taxon>
        <taxon>Heterorhabditis</taxon>
    </lineage>
</organism>
<dbReference type="WBParaSite" id="Hba_14764">
    <property type="protein sequence ID" value="Hba_14764"/>
    <property type="gene ID" value="Hba_14764"/>
</dbReference>
<evidence type="ECO:0000256" key="5">
    <source>
        <dbReference type="ARBA" id="ARBA00023180"/>
    </source>
</evidence>
<dbReference type="GO" id="GO:0006508">
    <property type="term" value="P:proteolysis"/>
    <property type="evidence" value="ECO:0007669"/>
    <property type="project" value="UniProtKB-KW"/>
</dbReference>
<proteinExistence type="inferred from homology"/>
<dbReference type="InterPro" id="IPR029058">
    <property type="entry name" value="AB_hydrolase_fold"/>
</dbReference>
<dbReference type="SUPFAM" id="SSF53474">
    <property type="entry name" value="alpha/beta-Hydrolases"/>
    <property type="match status" value="1"/>
</dbReference>
<evidence type="ECO:0000313" key="7">
    <source>
        <dbReference type="Proteomes" id="UP000095283"/>
    </source>
</evidence>
<dbReference type="AlphaFoldDB" id="A0A1I7XBE3"/>
<dbReference type="Pfam" id="PF05577">
    <property type="entry name" value="Peptidase_S28"/>
    <property type="match status" value="2"/>
</dbReference>
<dbReference type="GO" id="GO:0070008">
    <property type="term" value="F:serine-type exopeptidase activity"/>
    <property type="evidence" value="ECO:0007669"/>
    <property type="project" value="InterPro"/>
</dbReference>
<dbReference type="PANTHER" id="PTHR11010">
    <property type="entry name" value="PROTEASE S28 PRO-X CARBOXYPEPTIDASE-RELATED"/>
    <property type="match status" value="1"/>
</dbReference>
<keyword evidence="2" id="KW-0645">Protease</keyword>
<keyword evidence="5" id="KW-0325">Glycoprotein</keyword>
<dbReference type="Gene3D" id="3.40.50.1820">
    <property type="entry name" value="alpha/beta hydrolase"/>
    <property type="match status" value="2"/>
</dbReference>
<sequence length="495" mass="56681">MVAWSQSHQAISLVCPKTMLFLLFFIPLVEARIHLTDPVTWMSKTTLSEKLTPAKQLKYTWSEEWLDNVPVDHFSFANKDSFKLRQDNEIRLIRKYNSSLTQTILSKMVRYYFILVMKESLKDLQRTLLGFMWDIAPELGATVVFAEHRFYGKTQPYRNESYSSTDKLGYLSSEQALADFVLLIDYLKEERIPGASRSPVIALGGSYGGMLAAWMRIKYPHKVVGAIAASAPVFWFFDSHVPEDIYDKNASTSSFLDFTLLICAGYVLDLLSEKDVGRLAWRWTQFRQKDELQTTCSHCDILVFQHASLLTPRCQFTRIQLIKSSIFIIIIREILPLCVRIQLSAKEHSLHLATLWAGHGNPVPKWSCRCVAVAGLMIFSGRIVLLQSKFSKIGFDRSMLREHWASDNYGTIFPSASNIVFSNGFLDPWSGGGWSLKPKINRSLISIILKDGAHHYDLRGSHPQDTDEVKKIRETEKNYIKRWIKQAKAVKNYAT</sequence>
<dbReference type="Proteomes" id="UP000095283">
    <property type="component" value="Unplaced"/>
</dbReference>
<dbReference type="GO" id="GO:0008239">
    <property type="term" value="F:dipeptidyl-peptidase activity"/>
    <property type="evidence" value="ECO:0007669"/>
    <property type="project" value="TreeGrafter"/>
</dbReference>
<keyword evidence="4" id="KW-0378">Hydrolase</keyword>
<evidence type="ECO:0000256" key="1">
    <source>
        <dbReference type="ARBA" id="ARBA00011079"/>
    </source>
</evidence>
<evidence type="ECO:0000256" key="6">
    <source>
        <dbReference type="SAM" id="SignalP"/>
    </source>
</evidence>